<evidence type="ECO:0000313" key="3">
    <source>
        <dbReference type="Proteomes" id="UP000215771"/>
    </source>
</evidence>
<feature type="transmembrane region" description="Helical" evidence="1">
    <location>
        <begin position="73"/>
        <end position="93"/>
    </location>
</feature>
<comment type="caution">
    <text evidence="2">The sequence shown here is derived from an EMBL/GenBank/DDBJ whole genome shotgun (WGS) entry which is preliminary data.</text>
</comment>
<dbReference type="EMBL" id="NQMQ01000018">
    <property type="protein sequence ID" value="PAJ69212.1"/>
    <property type="molecule type" value="Genomic_DNA"/>
</dbReference>
<protein>
    <submittedName>
        <fullName evidence="2">Uncharacterized protein</fullName>
    </submittedName>
</protein>
<dbReference type="AlphaFoldDB" id="A0A269PBZ1"/>
<name>A0A269PBZ1_9CORY</name>
<evidence type="ECO:0000313" key="2">
    <source>
        <dbReference type="EMBL" id="PAJ69212.1"/>
    </source>
</evidence>
<dbReference type="Proteomes" id="UP000215771">
    <property type="component" value="Unassembled WGS sequence"/>
</dbReference>
<accession>A0A269PBZ1</accession>
<organism evidence="2 3">
    <name type="scientific">Corynebacterium hadale</name>
    <dbReference type="NCBI Taxonomy" id="2026255"/>
    <lineage>
        <taxon>Bacteria</taxon>
        <taxon>Bacillati</taxon>
        <taxon>Actinomycetota</taxon>
        <taxon>Actinomycetes</taxon>
        <taxon>Mycobacteriales</taxon>
        <taxon>Corynebacteriaceae</taxon>
        <taxon>Corynebacterium</taxon>
    </lineage>
</organism>
<evidence type="ECO:0000256" key="1">
    <source>
        <dbReference type="SAM" id="Phobius"/>
    </source>
</evidence>
<proteinExistence type="predicted"/>
<keyword evidence="1" id="KW-0472">Membrane</keyword>
<keyword evidence="1" id="KW-0812">Transmembrane</keyword>
<reference evidence="2 3" key="1">
    <citation type="submission" date="2017-08" db="EMBL/GenBank/DDBJ databases">
        <authorList>
            <person name="de Groot N.N."/>
        </authorList>
    </citation>
    <scope>NUCLEOTIDE SEQUENCE [LARGE SCALE GENOMIC DNA]</scope>
    <source>
        <strain evidence="2 3">NBT06-6</strain>
    </source>
</reference>
<feature type="transmembrane region" description="Helical" evidence="1">
    <location>
        <begin position="45"/>
        <end position="67"/>
    </location>
</feature>
<keyword evidence="1" id="KW-1133">Transmembrane helix</keyword>
<gene>
    <name evidence="2" type="ORF">CIG21_08970</name>
</gene>
<sequence>MAGVGSIGRMIIPLGWPRPRALAGGLLALGVVMLLSARELPDWRALTFLGLALAVPSAVWLAADLWFARPRGVAWWVLVAVAVVAGVWGIALFPER</sequence>
<feature type="transmembrane region" description="Helical" evidence="1">
    <location>
        <begin position="20"/>
        <end position="38"/>
    </location>
</feature>